<reference evidence="2" key="1">
    <citation type="submission" date="2017-12" db="EMBL/GenBank/DDBJ databases">
        <authorList>
            <person name="Martens C."/>
            <person name="Dahlstrom E."/>
            <person name="Barbian K."/>
            <person name="Sykora L."/>
            <person name="Ricklefs S."/>
            <person name="Bruno D."/>
            <person name="Anzick I."/>
            <person name="Myles I."/>
            <person name="Datta S.K."/>
        </authorList>
    </citation>
    <scope>NUCLEOTIDE SEQUENCE</scope>
    <source>
        <strain evidence="2">AD2</strain>
    </source>
</reference>
<dbReference type="PANTHER" id="PTHR21366">
    <property type="entry name" value="GLYOXALASE FAMILY PROTEIN"/>
    <property type="match status" value="1"/>
</dbReference>
<dbReference type="RefSeq" id="WP_314216352.1">
    <property type="nucleotide sequence ID" value="NZ_CP025189.1"/>
</dbReference>
<dbReference type="EMBL" id="CP025189">
    <property type="protein sequence ID" value="AWV21487.1"/>
    <property type="molecule type" value="Genomic_DNA"/>
</dbReference>
<feature type="domain" description="VOC" evidence="1">
    <location>
        <begin position="16"/>
        <end position="135"/>
    </location>
</feature>
<evidence type="ECO:0000259" key="1">
    <source>
        <dbReference type="PROSITE" id="PS51819"/>
    </source>
</evidence>
<dbReference type="InterPro" id="IPR050383">
    <property type="entry name" value="GlyoxalaseI/FosfomycinResist"/>
</dbReference>
<gene>
    <name evidence="2" type="ORF">RADP37_05269</name>
</gene>
<organism evidence="2">
    <name type="scientific">Roseomonas mucosa</name>
    <dbReference type="NCBI Taxonomy" id="207340"/>
    <lineage>
        <taxon>Bacteria</taxon>
        <taxon>Pseudomonadati</taxon>
        <taxon>Pseudomonadota</taxon>
        <taxon>Alphaproteobacteria</taxon>
        <taxon>Acetobacterales</taxon>
        <taxon>Roseomonadaceae</taxon>
        <taxon>Roseomonas</taxon>
    </lineage>
</organism>
<evidence type="ECO:0000313" key="2">
    <source>
        <dbReference type="EMBL" id="AWV21487.1"/>
    </source>
</evidence>
<sequence>MEGKTPAAATQAASARLAHAGLRVRDLSRMAEFYATVLGLGVSDRGVSVRQRVEMAFLTGDPAIHHQLALVAADENAVEGRLDHLAFAVDTLDALRAVRDRAVAAGAGIRTSDHGNAWAIYFTDPEGNRVEVFATSPFAMQQPFGRAFDLNQPDEEIVAATRDACGAR</sequence>
<dbReference type="Pfam" id="PF00903">
    <property type="entry name" value="Glyoxalase"/>
    <property type="match status" value="1"/>
</dbReference>
<protein>
    <submittedName>
        <fullName evidence="2">Glyoxalase family protein</fullName>
    </submittedName>
</protein>
<proteinExistence type="predicted"/>
<dbReference type="PROSITE" id="PS51819">
    <property type="entry name" value="VOC"/>
    <property type="match status" value="1"/>
</dbReference>
<dbReference type="InterPro" id="IPR029068">
    <property type="entry name" value="Glyas_Bleomycin-R_OHBP_Dase"/>
</dbReference>
<accession>A0A4Y1MU63</accession>
<dbReference type="InterPro" id="IPR004360">
    <property type="entry name" value="Glyas_Fos-R_dOase_dom"/>
</dbReference>
<dbReference type="AlphaFoldDB" id="A0A4Y1MU63"/>
<dbReference type="SUPFAM" id="SSF54593">
    <property type="entry name" value="Glyoxalase/Bleomycin resistance protein/Dihydroxybiphenyl dioxygenase"/>
    <property type="match status" value="1"/>
</dbReference>
<dbReference type="CDD" id="cd06587">
    <property type="entry name" value="VOC"/>
    <property type="match status" value="1"/>
</dbReference>
<name>A0A4Y1MU63_9PROT</name>
<dbReference type="InterPro" id="IPR037523">
    <property type="entry name" value="VOC_core"/>
</dbReference>
<dbReference type="Gene3D" id="3.10.180.10">
    <property type="entry name" value="2,3-Dihydroxybiphenyl 1,2-Dioxygenase, domain 1"/>
    <property type="match status" value="1"/>
</dbReference>